<evidence type="ECO:0000256" key="2">
    <source>
        <dbReference type="SAM" id="SignalP"/>
    </source>
</evidence>
<dbReference type="InterPro" id="IPR003715">
    <property type="entry name" value="Poly_export_N"/>
</dbReference>
<gene>
    <name evidence="5" type="ORF">KCG44_10000</name>
</gene>
<proteinExistence type="predicted"/>
<evidence type="ECO:0000259" key="4">
    <source>
        <dbReference type="Pfam" id="PF10531"/>
    </source>
</evidence>
<accession>A0ABS6SFC5</accession>
<dbReference type="NCBIfam" id="TIGR03027">
    <property type="entry name" value="pepcterm_export"/>
    <property type="match status" value="1"/>
</dbReference>
<dbReference type="EMBL" id="JAGSPA010000003">
    <property type="protein sequence ID" value="MBV7257113.1"/>
    <property type="molecule type" value="Genomic_DNA"/>
</dbReference>
<feature type="domain" description="Polysaccharide export protein N-terminal" evidence="3">
    <location>
        <begin position="43"/>
        <end position="118"/>
    </location>
</feature>
<keyword evidence="6" id="KW-1185">Reference proteome</keyword>
<name>A0ABS6SFC5_9SPHN</name>
<reference evidence="5 6" key="1">
    <citation type="submission" date="2021-04" db="EMBL/GenBank/DDBJ databases">
        <authorList>
            <person name="Pira H."/>
            <person name="Risdian C."/>
            <person name="Wink J."/>
        </authorList>
    </citation>
    <scope>NUCLEOTIDE SEQUENCE [LARGE SCALE GENOMIC DNA]</scope>
    <source>
        <strain evidence="5 6">WHA3</strain>
    </source>
</reference>
<evidence type="ECO:0000313" key="5">
    <source>
        <dbReference type="EMBL" id="MBV7257113.1"/>
    </source>
</evidence>
<dbReference type="InterPro" id="IPR049712">
    <property type="entry name" value="Poly_export"/>
</dbReference>
<dbReference type="PANTHER" id="PTHR33619:SF3">
    <property type="entry name" value="POLYSACCHARIDE EXPORT PROTEIN GFCE-RELATED"/>
    <property type="match status" value="1"/>
</dbReference>
<keyword evidence="1 2" id="KW-0732">Signal</keyword>
<dbReference type="RefSeq" id="WP_218445942.1">
    <property type="nucleotide sequence ID" value="NZ_JAGSPA010000003.1"/>
</dbReference>
<evidence type="ECO:0000313" key="6">
    <source>
        <dbReference type="Proteomes" id="UP000722336"/>
    </source>
</evidence>
<feature type="signal peptide" evidence="2">
    <location>
        <begin position="1"/>
        <end position="26"/>
    </location>
</feature>
<evidence type="ECO:0000259" key="3">
    <source>
        <dbReference type="Pfam" id="PF02563"/>
    </source>
</evidence>
<dbReference type="PROSITE" id="PS51257">
    <property type="entry name" value="PROKAR_LIPOPROTEIN"/>
    <property type="match status" value="1"/>
</dbReference>
<evidence type="ECO:0000256" key="1">
    <source>
        <dbReference type="ARBA" id="ARBA00022729"/>
    </source>
</evidence>
<organism evidence="5 6">
    <name type="scientific">Pacificimonas pallii</name>
    <dbReference type="NCBI Taxonomy" id="2827236"/>
    <lineage>
        <taxon>Bacteria</taxon>
        <taxon>Pseudomonadati</taxon>
        <taxon>Pseudomonadota</taxon>
        <taxon>Alphaproteobacteria</taxon>
        <taxon>Sphingomonadales</taxon>
        <taxon>Sphingosinicellaceae</taxon>
        <taxon>Pacificimonas</taxon>
    </lineage>
</organism>
<dbReference type="InterPro" id="IPR017477">
    <property type="entry name" value="PEP-CTERM_polysacc_export"/>
</dbReference>
<feature type="chain" id="PRO_5046544566" evidence="2">
    <location>
        <begin position="27"/>
        <end position="214"/>
    </location>
</feature>
<protein>
    <submittedName>
        <fullName evidence="5">Polysaccharide export protein</fullName>
    </submittedName>
</protein>
<sequence length="214" mass="22720">MIASVKRYTLPAICALGLAACGASNSGLPELPPAKFSSSSESEPAQNYVIGPLDTLQVFVWRNPELSTSVTVRPDGRITTPLIDDLEVTGKTPAALAKEIEEKLSVYIAEPIVQVIVTGFQGPLSKQVRVVGEATRPSAIPYRNKLTLLDVMVNVGGLTEFASGDGARLIRVDPDTGTQTEYALRIESLLKDGDTSANVAIQPGDVIIIPESAF</sequence>
<dbReference type="Pfam" id="PF10531">
    <property type="entry name" value="SLBB"/>
    <property type="match status" value="1"/>
</dbReference>
<comment type="caution">
    <text evidence="5">The sequence shown here is derived from an EMBL/GenBank/DDBJ whole genome shotgun (WGS) entry which is preliminary data.</text>
</comment>
<feature type="domain" description="Soluble ligand binding" evidence="4">
    <location>
        <begin position="128"/>
        <end position="176"/>
    </location>
</feature>
<dbReference type="InterPro" id="IPR019554">
    <property type="entry name" value="Soluble_ligand-bd"/>
</dbReference>
<dbReference type="Proteomes" id="UP000722336">
    <property type="component" value="Unassembled WGS sequence"/>
</dbReference>
<dbReference type="Pfam" id="PF02563">
    <property type="entry name" value="Poly_export"/>
    <property type="match status" value="1"/>
</dbReference>
<dbReference type="PANTHER" id="PTHR33619">
    <property type="entry name" value="POLYSACCHARIDE EXPORT PROTEIN GFCE-RELATED"/>
    <property type="match status" value="1"/>
</dbReference>